<protein>
    <submittedName>
        <fullName evidence="2">Putative secreted protein</fullName>
    </submittedName>
</protein>
<dbReference type="EMBL" id="GGFL01008154">
    <property type="protein sequence ID" value="MBW72332.1"/>
    <property type="molecule type" value="Transcribed_RNA"/>
</dbReference>
<feature type="compositionally biased region" description="Gly residues" evidence="1">
    <location>
        <begin position="21"/>
        <end position="31"/>
    </location>
</feature>
<evidence type="ECO:0000256" key="1">
    <source>
        <dbReference type="SAM" id="MobiDB-lite"/>
    </source>
</evidence>
<accession>A0A2M4D424</accession>
<evidence type="ECO:0000313" key="2">
    <source>
        <dbReference type="EMBL" id="MBW72332.1"/>
    </source>
</evidence>
<sequence>MQLCLSFLPLPSAIGRSNGRGHTGTGAGGATGYSRKNHVPARALPFVHFLFHPRSPNLGRSVSSVV</sequence>
<proteinExistence type="predicted"/>
<dbReference type="AlphaFoldDB" id="A0A2M4D424"/>
<organism evidence="2">
    <name type="scientific">Anopheles darlingi</name>
    <name type="common">Mosquito</name>
    <dbReference type="NCBI Taxonomy" id="43151"/>
    <lineage>
        <taxon>Eukaryota</taxon>
        <taxon>Metazoa</taxon>
        <taxon>Ecdysozoa</taxon>
        <taxon>Arthropoda</taxon>
        <taxon>Hexapoda</taxon>
        <taxon>Insecta</taxon>
        <taxon>Pterygota</taxon>
        <taxon>Neoptera</taxon>
        <taxon>Endopterygota</taxon>
        <taxon>Diptera</taxon>
        <taxon>Nematocera</taxon>
        <taxon>Culicoidea</taxon>
        <taxon>Culicidae</taxon>
        <taxon>Anophelinae</taxon>
        <taxon>Anopheles</taxon>
    </lineage>
</organism>
<feature type="region of interest" description="Disordered" evidence="1">
    <location>
        <begin position="14"/>
        <end position="34"/>
    </location>
</feature>
<reference evidence="2" key="1">
    <citation type="submission" date="2018-01" db="EMBL/GenBank/DDBJ databases">
        <title>An insight into the sialome of Amazonian anophelines.</title>
        <authorList>
            <person name="Ribeiro J.M."/>
            <person name="Scarpassa V."/>
            <person name="Calvo E."/>
        </authorList>
    </citation>
    <scope>NUCLEOTIDE SEQUENCE</scope>
</reference>
<name>A0A2M4D424_ANODA</name>